<comment type="caution">
    <text evidence="1">The sequence shown here is derived from an EMBL/GenBank/DDBJ whole genome shotgun (WGS) entry which is preliminary data.</text>
</comment>
<dbReference type="Proteomes" id="UP000533476">
    <property type="component" value="Unassembled WGS sequence"/>
</dbReference>
<organism evidence="1 2">
    <name type="scientific">Sulfobacillus harzensis</name>
    <dbReference type="NCBI Taxonomy" id="2729629"/>
    <lineage>
        <taxon>Bacteria</taxon>
        <taxon>Bacillati</taxon>
        <taxon>Bacillota</taxon>
        <taxon>Clostridia</taxon>
        <taxon>Eubacteriales</taxon>
        <taxon>Clostridiales Family XVII. Incertae Sedis</taxon>
        <taxon>Sulfobacillus</taxon>
    </lineage>
</organism>
<proteinExistence type="predicted"/>
<evidence type="ECO:0000313" key="1">
    <source>
        <dbReference type="EMBL" id="NMP24050.1"/>
    </source>
</evidence>
<dbReference type="AlphaFoldDB" id="A0A7Y0Q452"/>
<name>A0A7Y0Q452_9FIRM</name>
<keyword evidence="2" id="KW-1185">Reference proteome</keyword>
<dbReference type="RefSeq" id="WP_169101833.1">
    <property type="nucleotide sequence ID" value="NZ_JABBVZ010000080.1"/>
</dbReference>
<sequence length="108" mass="11603">MGEILNSGMMWRGYNYPDPNNSYFTTTAGQALTQDFTQAVNRVVVYHDGSVPLYVKFGGVAASETSYDVVLPPRMGIAGGLNTTAVSVYSADAVTCYIGGFREDNTSI</sequence>
<accession>A0A7Y0Q452</accession>
<evidence type="ECO:0000313" key="2">
    <source>
        <dbReference type="Proteomes" id="UP000533476"/>
    </source>
</evidence>
<dbReference type="EMBL" id="JABBVZ010000080">
    <property type="protein sequence ID" value="NMP24050.1"/>
    <property type="molecule type" value="Genomic_DNA"/>
</dbReference>
<reference evidence="1 2" key="1">
    <citation type="submission" date="2020-04" db="EMBL/GenBank/DDBJ databases">
        <authorList>
            <person name="Zhang R."/>
            <person name="Schippers A."/>
        </authorList>
    </citation>
    <scope>NUCLEOTIDE SEQUENCE [LARGE SCALE GENOMIC DNA]</scope>
    <source>
        <strain evidence="1 2">DSM 109850</strain>
    </source>
</reference>
<gene>
    <name evidence="1" type="ORF">HIJ39_17085</name>
</gene>
<protein>
    <submittedName>
        <fullName evidence="1">Uncharacterized protein</fullName>
    </submittedName>
</protein>